<dbReference type="EC" id="3.6.5.2" evidence="2"/>
<evidence type="ECO:0000256" key="3">
    <source>
        <dbReference type="ARBA" id="ARBA00022801"/>
    </source>
</evidence>
<dbReference type="InterPro" id="IPR001806">
    <property type="entry name" value="Small_GTPase"/>
</dbReference>
<name>A0A6A6P1P2_9PEZI</name>
<dbReference type="SMART" id="SM00175">
    <property type="entry name" value="RAB"/>
    <property type="match status" value="1"/>
</dbReference>
<evidence type="ECO:0000256" key="2">
    <source>
        <dbReference type="ARBA" id="ARBA00011984"/>
    </source>
</evidence>
<feature type="non-terminal residue" evidence="5">
    <location>
        <position position="120"/>
    </location>
</feature>
<dbReference type="PROSITE" id="PS51419">
    <property type="entry name" value="RAB"/>
    <property type="match status" value="1"/>
</dbReference>
<organism evidence="5 6">
    <name type="scientific">Lineolata rhizophorae</name>
    <dbReference type="NCBI Taxonomy" id="578093"/>
    <lineage>
        <taxon>Eukaryota</taxon>
        <taxon>Fungi</taxon>
        <taxon>Dikarya</taxon>
        <taxon>Ascomycota</taxon>
        <taxon>Pezizomycotina</taxon>
        <taxon>Dothideomycetes</taxon>
        <taxon>Dothideomycetes incertae sedis</taxon>
        <taxon>Lineolatales</taxon>
        <taxon>Lineolataceae</taxon>
        <taxon>Lineolata</taxon>
    </lineage>
</organism>
<evidence type="ECO:0000313" key="5">
    <source>
        <dbReference type="EMBL" id="KAF2457687.1"/>
    </source>
</evidence>
<keyword evidence="6" id="KW-1185">Reference proteome</keyword>
<dbReference type="EMBL" id="MU001680">
    <property type="protein sequence ID" value="KAF2457687.1"/>
    <property type="molecule type" value="Genomic_DNA"/>
</dbReference>
<comment type="catalytic activity">
    <reaction evidence="4">
        <text>GTP + H2O = GDP + phosphate + H(+)</text>
        <dbReference type="Rhea" id="RHEA:19669"/>
        <dbReference type="ChEBI" id="CHEBI:15377"/>
        <dbReference type="ChEBI" id="CHEBI:15378"/>
        <dbReference type="ChEBI" id="CHEBI:37565"/>
        <dbReference type="ChEBI" id="CHEBI:43474"/>
        <dbReference type="ChEBI" id="CHEBI:58189"/>
        <dbReference type="EC" id="3.6.5.2"/>
    </reaction>
</comment>
<dbReference type="PRINTS" id="PR00449">
    <property type="entry name" value="RASTRNSFRMNG"/>
</dbReference>
<dbReference type="OrthoDB" id="5976022at2759"/>
<dbReference type="InterPro" id="IPR051065">
    <property type="entry name" value="Ras-related_GTPase"/>
</dbReference>
<accession>A0A6A6P1P2</accession>
<dbReference type="PROSITE" id="PS51421">
    <property type="entry name" value="RAS"/>
    <property type="match status" value="1"/>
</dbReference>
<feature type="non-terminal residue" evidence="5">
    <location>
        <position position="1"/>
    </location>
</feature>
<evidence type="ECO:0000256" key="1">
    <source>
        <dbReference type="ARBA" id="ARBA00008344"/>
    </source>
</evidence>
<proteinExistence type="inferred from homology"/>
<dbReference type="GO" id="GO:0005525">
    <property type="term" value="F:GTP binding"/>
    <property type="evidence" value="ECO:0007669"/>
    <property type="project" value="InterPro"/>
</dbReference>
<dbReference type="GO" id="GO:0003925">
    <property type="term" value="F:G protein activity"/>
    <property type="evidence" value="ECO:0007669"/>
    <property type="project" value="UniProtKB-EC"/>
</dbReference>
<reference evidence="5" key="1">
    <citation type="journal article" date="2020" name="Stud. Mycol.">
        <title>101 Dothideomycetes genomes: a test case for predicting lifestyles and emergence of pathogens.</title>
        <authorList>
            <person name="Haridas S."/>
            <person name="Albert R."/>
            <person name="Binder M."/>
            <person name="Bloem J."/>
            <person name="Labutti K."/>
            <person name="Salamov A."/>
            <person name="Andreopoulos B."/>
            <person name="Baker S."/>
            <person name="Barry K."/>
            <person name="Bills G."/>
            <person name="Bluhm B."/>
            <person name="Cannon C."/>
            <person name="Castanera R."/>
            <person name="Culley D."/>
            <person name="Daum C."/>
            <person name="Ezra D."/>
            <person name="Gonzalez J."/>
            <person name="Henrissat B."/>
            <person name="Kuo A."/>
            <person name="Liang C."/>
            <person name="Lipzen A."/>
            <person name="Lutzoni F."/>
            <person name="Magnuson J."/>
            <person name="Mondo S."/>
            <person name="Nolan M."/>
            <person name="Ohm R."/>
            <person name="Pangilinan J."/>
            <person name="Park H.-J."/>
            <person name="Ramirez L."/>
            <person name="Alfaro M."/>
            <person name="Sun H."/>
            <person name="Tritt A."/>
            <person name="Yoshinaga Y."/>
            <person name="Zwiers L.-H."/>
            <person name="Turgeon B."/>
            <person name="Goodwin S."/>
            <person name="Spatafora J."/>
            <person name="Crous P."/>
            <person name="Grigoriev I."/>
        </authorList>
    </citation>
    <scope>NUCLEOTIDE SEQUENCE</scope>
    <source>
        <strain evidence="5">ATCC 16933</strain>
    </source>
</reference>
<dbReference type="Gene3D" id="3.40.50.300">
    <property type="entry name" value="P-loop containing nucleotide triphosphate hydrolases"/>
    <property type="match status" value="1"/>
</dbReference>
<dbReference type="Pfam" id="PF00071">
    <property type="entry name" value="Ras"/>
    <property type="match status" value="1"/>
</dbReference>
<dbReference type="SUPFAM" id="SSF52540">
    <property type="entry name" value="P-loop containing nucleoside triphosphate hydrolases"/>
    <property type="match status" value="1"/>
</dbReference>
<dbReference type="PANTHER" id="PTHR45704">
    <property type="entry name" value="RAS-LIKE FAMILY MEMBER 11"/>
    <property type="match status" value="1"/>
</dbReference>
<dbReference type="InterPro" id="IPR027417">
    <property type="entry name" value="P-loop_NTPase"/>
</dbReference>
<protein>
    <recommendedName>
        <fullName evidence="2">small monomeric GTPase</fullName>
        <ecNumber evidence="2">3.6.5.2</ecNumber>
    </recommendedName>
</protein>
<gene>
    <name evidence="5" type="ORF">BDY21DRAFT_268635</name>
</gene>
<dbReference type="SMART" id="SM00173">
    <property type="entry name" value="RAS"/>
    <property type="match status" value="1"/>
</dbReference>
<dbReference type="Proteomes" id="UP000799766">
    <property type="component" value="Unassembled WGS sequence"/>
</dbReference>
<dbReference type="AlphaFoldDB" id="A0A6A6P1P2"/>
<comment type="similarity">
    <text evidence="1">Belongs to the small GTPase superfamily. Ras family.</text>
</comment>
<keyword evidence="3 5" id="KW-0378">Hydrolase</keyword>
<sequence>LIDIGGAQELGQICGQAIGTGDSFILVYSMSSRPSFNRVEEIFKAIQCNSQQIGASTIRSAPFILVGNKSDRIIEREVLAEEGEALAKEFKCEFAEVSASNHLKVEELYSNLVRKVRQNR</sequence>
<evidence type="ECO:0000256" key="4">
    <source>
        <dbReference type="ARBA" id="ARBA00048098"/>
    </source>
</evidence>
<evidence type="ECO:0000313" key="6">
    <source>
        <dbReference type="Proteomes" id="UP000799766"/>
    </source>
</evidence>